<organism evidence="3 4">
    <name type="scientific">Camellia sinensis</name>
    <name type="common">Tea plant</name>
    <name type="synonym">Thea sinensis</name>
    <dbReference type="NCBI Taxonomy" id="4442"/>
    <lineage>
        <taxon>Eukaryota</taxon>
        <taxon>Viridiplantae</taxon>
        <taxon>Streptophyta</taxon>
        <taxon>Embryophyta</taxon>
        <taxon>Tracheophyta</taxon>
        <taxon>Spermatophyta</taxon>
        <taxon>Magnoliopsida</taxon>
        <taxon>eudicotyledons</taxon>
        <taxon>Gunneridae</taxon>
        <taxon>Pentapetalae</taxon>
        <taxon>asterids</taxon>
        <taxon>Ericales</taxon>
        <taxon>Theaceae</taxon>
        <taxon>Camellia</taxon>
    </lineage>
</organism>
<evidence type="ECO:0000259" key="2">
    <source>
        <dbReference type="Pfam" id="PF01179"/>
    </source>
</evidence>
<dbReference type="InterPro" id="IPR036460">
    <property type="entry name" value="Cu_amine_oxidase_C_sf"/>
</dbReference>
<dbReference type="InterPro" id="IPR015798">
    <property type="entry name" value="Cu_amine_oxidase_C"/>
</dbReference>
<proteinExistence type="inferred from homology"/>
<keyword evidence="1" id="KW-0479">Metal-binding</keyword>
<comment type="caution">
    <text evidence="3">The sequence shown here is derived from an EMBL/GenBank/DDBJ whole genome shotgun (WGS) entry which is preliminary data.</text>
</comment>
<comment type="cofactor">
    <cofactor evidence="1">
        <name>Cu cation</name>
        <dbReference type="ChEBI" id="CHEBI:23378"/>
    </cofactor>
    <text evidence="1">Contains 1 topaquinone per subunit.</text>
</comment>
<gene>
    <name evidence="3" type="ORF">HYC85_026671</name>
</gene>
<protein>
    <recommendedName>
        <fullName evidence="1">Amine oxidase</fullName>
        <ecNumber evidence="1">1.4.3.-</ecNumber>
    </recommendedName>
</protein>
<keyword evidence="4" id="KW-1185">Reference proteome</keyword>
<dbReference type="GO" id="GO:0048038">
    <property type="term" value="F:quinone binding"/>
    <property type="evidence" value="ECO:0007669"/>
    <property type="project" value="InterPro"/>
</dbReference>
<dbReference type="Pfam" id="PF01179">
    <property type="entry name" value="Cu_amine_oxid"/>
    <property type="match status" value="1"/>
</dbReference>
<reference evidence="4" key="1">
    <citation type="journal article" date="2020" name="Nat. Commun.">
        <title>Genome assembly of wild tea tree DASZ reveals pedigree and selection history of tea varieties.</title>
        <authorList>
            <person name="Zhang W."/>
            <person name="Zhang Y."/>
            <person name="Qiu H."/>
            <person name="Guo Y."/>
            <person name="Wan H."/>
            <person name="Zhang X."/>
            <person name="Scossa F."/>
            <person name="Alseekh S."/>
            <person name="Zhang Q."/>
            <person name="Wang P."/>
            <person name="Xu L."/>
            <person name="Schmidt M.H."/>
            <person name="Jia X."/>
            <person name="Li D."/>
            <person name="Zhu A."/>
            <person name="Guo F."/>
            <person name="Chen W."/>
            <person name="Ni D."/>
            <person name="Usadel B."/>
            <person name="Fernie A.R."/>
            <person name="Wen W."/>
        </authorList>
    </citation>
    <scope>NUCLEOTIDE SEQUENCE [LARGE SCALE GENOMIC DNA]</scope>
    <source>
        <strain evidence="4">cv. G240</strain>
    </source>
</reference>
<reference evidence="3 4" key="2">
    <citation type="submission" date="2020-07" db="EMBL/GenBank/DDBJ databases">
        <title>Genome assembly of wild tea tree DASZ reveals pedigree and selection history of tea varieties.</title>
        <authorList>
            <person name="Zhang W."/>
        </authorList>
    </citation>
    <scope>NUCLEOTIDE SEQUENCE [LARGE SCALE GENOMIC DNA]</scope>
    <source>
        <strain evidence="4">cv. G240</strain>
        <tissue evidence="3">Leaf</tissue>
    </source>
</reference>
<dbReference type="Gene3D" id="2.70.98.20">
    <property type="entry name" value="Copper amine oxidase, catalytic domain"/>
    <property type="match status" value="1"/>
</dbReference>
<dbReference type="EMBL" id="JACBKZ010000013">
    <property type="protein sequence ID" value="KAF5935542.1"/>
    <property type="molecule type" value="Genomic_DNA"/>
</dbReference>
<dbReference type="Proteomes" id="UP000593564">
    <property type="component" value="Unassembled WGS sequence"/>
</dbReference>
<keyword evidence="1" id="KW-0186">Copper</keyword>
<dbReference type="GO" id="GO:0009308">
    <property type="term" value="P:amine metabolic process"/>
    <property type="evidence" value="ECO:0007669"/>
    <property type="project" value="UniProtKB-UniRule"/>
</dbReference>
<dbReference type="GO" id="GO:0005507">
    <property type="term" value="F:copper ion binding"/>
    <property type="evidence" value="ECO:0007669"/>
    <property type="project" value="InterPro"/>
</dbReference>
<sequence>MSGPFVSENVIGVVDDHFITFHLDMDIDGTDNSFVKVDLVKEETLPGQSPRKSYLKAKRHVAKTEDEARIKLKLYDPSELSNPSGHKVVPGGTAASLLDLNDPPQIRAAFTNNQGKTSLKFKYYLSP</sequence>
<dbReference type="AlphaFoldDB" id="A0A7J7G481"/>
<evidence type="ECO:0000256" key="1">
    <source>
        <dbReference type="RuleBase" id="RU000672"/>
    </source>
</evidence>
<dbReference type="GO" id="GO:0008131">
    <property type="term" value="F:primary methylamine oxidase activity"/>
    <property type="evidence" value="ECO:0007669"/>
    <property type="project" value="InterPro"/>
</dbReference>
<keyword evidence="1" id="KW-0560">Oxidoreductase</keyword>
<dbReference type="PANTHER" id="PTHR10638:SF69">
    <property type="entry name" value="AMINE OXIDASE [COPPER-CONTAINING] GAMMA 1-RELATED"/>
    <property type="match status" value="1"/>
</dbReference>
<dbReference type="InterPro" id="IPR000269">
    <property type="entry name" value="Cu_amine_oxidase"/>
</dbReference>
<comment type="similarity">
    <text evidence="1">Belongs to the copper/topaquinone oxidase family.</text>
</comment>
<feature type="domain" description="Copper amine oxidase catalytic" evidence="2">
    <location>
        <begin position="3"/>
        <end position="114"/>
    </location>
</feature>
<dbReference type="PANTHER" id="PTHR10638">
    <property type="entry name" value="COPPER AMINE OXIDASE"/>
    <property type="match status" value="1"/>
</dbReference>
<keyword evidence="1" id="KW-0801">TPQ</keyword>
<dbReference type="EC" id="1.4.3.-" evidence="1"/>
<comment type="PTM">
    <text evidence="1">Topaquinone (TPQ) is generated by copper-dependent autoxidation of a specific tyrosyl residue.</text>
</comment>
<accession>A0A7J7G481</accession>
<name>A0A7J7G481_CAMSI</name>
<evidence type="ECO:0000313" key="3">
    <source>
        <dbReference type="EMBL" id="KAF5935542.1"/>
    </source>
</evidence>
<evidence type="ECO:0000313" key="4">
    <source>
        <dbReference type="Proteomes" id="UP000593564"/>
    </source>
</evidence>
<dbReference type="SUPFAM" id="SSF49998">
    <property type="entry name" value="Amine oxidase catalytic domain"/>
    <property type="match status" value="1"/>
</dbReference>